<dbReference type="Proteomes" id="UP001320245">
    <property type="component" value="Unassembled WGS sequence"/>
</dbReference>
<protein>
    <submittedName>
        <fullName evidence="1">Uncharacterized protein</fullName>
    </submittedName>
</protein>
<keyword evidence="2" id="KW-1185">Reference proteome</keyword>
<name>A0AAN9YIF5_9PEZI</name>
<evidence type="ECO:0000313" key="1">
    <source>
        <dbReference type="EMBL" id="KAK7743765.1"/>
    </source>
</evidence>
<gene>
    <name evidence="1" type="ORF">SLS53_003784</name>
</gene>
<accession>A0AAN9YIF5</accession>
<reference evidence="1 2" key="1">
    <citation type="journal article" date="2023" name="PLoS ONE">
        <title>Cytospora paraplurivora sp. nov. isolated from orchards with fruit tree decline syndrome in Ontario, Canada.</title>
        <authorList>
            <person name="Ilyukhin E."/>
            <person name="Nguyen H.D.T."/>
            <person name="Castle A.J."/>
            <person name="Ellouze W."/>
        </authorList>
    </citation>
    <scope>NUCLEOTIDE SEQUENCE [LARGE SCALE GENOMIC DNA]</scope>
    <source>
        <strain evidence="1 2">FDS-564</strain>
    </source>
</reference>
<organism evidence="1 2">
    <name type="scientific">Cytospora paraplurivora</name>
    <dbReference type="NCBI Taxonomy" id="2898453"/>
    <lineage>
        <taxon>Eukaryota</taxon>
        <taxon>Fungi</taxon>
        <taxon>Dikarya</taxon>
        <taxon>Ascomycota</taxon>
        <taxon>Pezizomycotina</taxon>
        <taxon>Sordariomycetes</taxon>
        <taxon>Sordariomycetidae</taxon>
        <taxon>Diaporthales</taxon>
        <taxon>Cytosporaceae</taxon>
        <taxon>Cytospora</taxon>
    </lineage>
</organism>
<sequence>MAKLPRMSEEVAKLSRMSEELGKLPAFAINIDTRVAKVEEQVAKLPAFGLYVDTRIAKVEEQVDREVSEVARQVDTRIAKVKTLFGREVLTSEQRVEDELSRMNQCLVDFLETRRSQMWREIEWNAERVLRELRQEISRGRVSDVKGGASAYLAKARGFFTSWWGMAMAGNTTIHQAIRNVWRQ</sequence>
<dbReference type="AlphaFoldDB" id="A0AAN9YIF5"/>
<evidence type="ECO:0000313" key="2">
    <source>
        <dbReference type="Proteomes" id="UP001320245"/>
    </source>
</evidence>
<comment type="caution">
    <text evidence="1">The sequence shown here is derived from an EMBL/GenBank/DDBJ whole genome shotgun (WGS) entry which is preliminary data.</text>
</comment>
<proteinExistence type="predicted"/>
<dbReference type="EMBL" id="JAJSPL020000012">
    <property type="protein sequence ID" value="KAK7743765.1"/>
    <property type="molecule type" value="Genomic_DNA"/>
</dbReference>